<dbReference type="EMBL" id="JACIDT010000028">
    <property type="protein sequence ID" value="MBB3928597.1"/>
    <property type="molecule type" value="Genomic_DNA"/>
</dbReference>
<proteinExistence type="predicted"/>
<dbReference type="AlphaFoldDB" id="A0A7W6BRR5"/>
<dbReference type="Proteomes" id="UP000571950">
    <property type="component" value="Unassembled WGS sequence"/>
</dbReference>
<keyword evidence="2" id="KW-1185">Reference proteome</keyword>
<evidence type="ECO:0008006" key="3">
    <source>
        <dbReference type="Google" id="ProtNLM"/>
    </source>
</evidence>
<sequence length="311" mass="35307">MPLPDEPAPVIVAWGAGVDSTAMIIELAERGERIDMVLRARMPERPETLAFIPTFEHWMDERGIPHETVGYTPKRFKHWPPYSDLLENCLTNGTLPSIAFGRGVCSLKWKVAPQDAWTKAWPPAQHAWARGQKVIRLIGYDCSPRDSQRYAHREGHVSDLFEYRYPLREWGRTREDCERRIAAAGLPPVVASSCWFCTGMTCDEVRTLPAEHLRLIVLMEARAKPRLRTCEGLWRSSTKGLRGREARPGSMTQFIRDQGLLPAREVDRIVAEAPTELVAFLDGAAGLPLEKRPAMWRWIERFNAGVEKLAA</sequence>
<dbReference type="SUPFAM" id="SSF52402">
    <property type="entry name" value="Adenine nucleotide alpha hydrolases-like"/>
    <property type="match status" value="1"/>
</dbReference>
<dbReference type="RefSeq" id="WP_188073871.1">
    <property type="nucleotide sequence ID" value="NZ_BSPS01000041.1"/>
</dbReference>
<comment type="caution">
    <text evidence="1">The sequence shown here is derived from an EMBL/GenBank/DDBJ whole genome shotgun (WGS) entry which is preliminary data.</text>
</comment>
<reference evidence="1 2" key="1">
    <citation type="submission" date="2020-08" db="EMBL/GenBank/DDBJ databases">
        <title>Genomic Encyclopedia of Type Strains, Phase IV (KMG-IV): sequencing the most valuable type-strain genomes for metagenomic binning, comparative biology and taxonomic classification.</title>
        <authorList>
            <person name="Goeker M."/>
        </authorList>
    </citation>
    <scope>NUCLEOTIDE SEQUENCE [LARGE SCALE GENOMIC DNA]</scope>
    <source>
        <strain evidence="1 2">DSM 26189</strain>
    </source>
</reference>
<accession>A0A7W6BRR5</accession>
<gene>
    <name evidence="1" type="ORF">GGR43_004342</name>
</gene>
<organism evidence="1 2">
    <name type="scientific">Sphingobium jiangsuense</name>
    <dbReference type="NCBI Taxonomy" id="870476"/>
    <lineage>
        <taxon>Bacteria</taxon>
        <taxon>Pseudomonadati</taxon>
        <taxon>Pseudomonadota</taxon>
        <taxon>Alphaproteobacteria</taxon>
        <taxon>Sphingomonadales</taxon>
        <taxon>Sphingomonadaceae</taxon>
        <taxon>Sphingobium</taxon>
    </lineage>
</organism>
<protein>
    <recommendedName>
        <fullName evidence="3">Phosphoadenosine phosphosulphate reductase domain-containing protein</fullName>
    </recommendedName>
</protein>
<evidence type="ECO:0000313" key="2">
    <source>
        <dbReference type="Proteomes" id="UP000571950"/>
    </source>
</evidence>
<name>A0A7W6BRR5_9SPHN</name>
<evidence type="ECO:0000313" key="1">
    <source>
        <dbReference type="EMBL" id="MBB3928597.1"/>
    </source>
</evidence>